<evidence type="ECO:0008006" key="2">
    <source>
        <dbReference type="Google" id="ProtNLM"/>
    </source>
</evidence>
<name>A0A382LG47_9ZZZZ</name>
<reference evidence="1" key="1">
    <citation type="submission" date="2018-05" db="EMBL/GenBank/DDBJ databases">
        <authorList>
            <person name="Lanie J.A."/>
            <person name="Ng W.-L."/>
            <person name="Kazmierczak K.M."/>
            <person name="Andrzejewski T.M."/>
            <person name="Davidsen T.M."/>
            <person name="Wayne K.J."/>
            <person name="Tettelin H."/>
            <person name="Glass J.I."/>
            <person name="Rusch D."/>
            <person name="Podicherti R."/>
            <person name="Tsui H.-C.T."/>
            <person name="Winkler M.E."/>
        </authorList>
    </citation>
    <scope>NUCLEOTIDE SEQUENCE</scope>
</reference>
<dbReference type="InterPro" id="IPR029032">
    <property type="entry name" value="AhpD-like"/>
</dbReference>
<proteinExistence type="predicted"/>
<dbReference type="Gene3D" id="1.20.1290.10">
    <property type="entry name" value="AhpD-like"/>
    <property type="match status" value="1"/>
</dbReference>
<dbReference type="PANTHER" id="PTHR34846:SF11">
    <property type="entry name" value="4-CARBOXYMUCONOLACTONE DECARBOXYLASE FAMILY PROTEIN (AFU_ORTHOLOGUE AFUA_6G11590)"/>
    <property type="match status" value="1"/>
</dbReference>
<gene>
    <name evidence="1" type="ORF">METZ01_LOCUS288007</name>
</gene>
<organism evidence="1">
    <name type="scientific">marine metagenome</name>
    <dbReference type="NCBI Taxonomy" id="408172"/>
    <lineage>
        <taxon>unclassified sequences</taxon>
        <taxon>metagenomes</taxon>
        <taxon>ecological metagenomes</taxon>
    </lineage>
</organism>
<sequence>PFMAWLQSPSLADRAQKLGEYLRFNSRMDLRLSELAILTVARHWTAQYEWFAHKELALKGGLAHDIIDSIERQERPNFSSEDEAAVYDFSVELQQTHQVTDAKYDAVVKHIGRPGAVDLVGLLGYYTLVSMTLNVYQVKLPNGVPAPLKP</sequence>
<dbReference type="EMBL" id="UINC01086567">
    <property type="protein sequence ID" value="SVC35153.1"/>
    <property type="molecule type" value="Genomic_DNA"/>
</dbReference>
<dbReference type="AlphaFoldDB" id="A0A382LG47"/>
<protein>
    <recommendedName>
        <fullName evidence="2">Carboxymuconolactone decarboxylase-like domain-containing protein</fullName>
    </recommendedName>
</protein>
<evidence type="ECO:0000313" key="1">
    <source>
        <dbReference type="EMBL" id="SVC35153.1"/>
    </source>
</evidence>
<accession>A0A382LG47</accession>
<dbReference type="SUPFAM" id="SSF69118">
    <property type="entry name" value="AhpD-like"/>
    <property type="match status" value="1"/>
</dbReference>
<feature type="non-terminal residue" evidence="1">
    <location>
        <position position="1"/>
    </location>
</feature>
<dbReference type="PANTHER" id="PTHR34846">
    <property type="entry name" value="4-CARBOXYMUCONOLACTONE DECARBOXYLASE FAMILY PROTEIN (AFU_ORTHOLOGUE AFUA_6G11590)"/>
    <property type="match status" value="1"/>
</dbReference>